<evidence type="ECO:0000313" key="2">
    <source>
        <dbReference type="Proteomes" id="UP001320898"/>
    </source>
</evidence>
<dbReference type="Proteomes" id="UP001320898">
    <property type="component" value="Unassembled WGS sequence"/>
</dbReference>
<reference evidence="1 2" key="1">
    <citation type="submission" date="2022-04" db="EMBL/GenBank/DDBJ databases">
        <authorList>
            <person name="Ye Y.-Q."/>
            <person name="Du Z.-J."/>
        </authorList>
    </citation>
    <scope>NUCLEOTIDE SEQUENCE [LARGE SCALE GENOMIC DNA]</scope>
    <source>
        <strain evidence="1 2">A6E488</strain>
    </source>
</reference>
<dbReference type="InterPro" id="IPR024072">
    <property type="entry name" value="DHFR-like_dom_sf"/>
</dbReference>
<evidence type="ECO:0000313" key="1">
    <source>
        <dbReference type="EMBL" id="MCT8970981.1"/>
    </source>
</evidence>
<dbReference type="AlphaFoldDB" id="A0AAW5QWY9"/>
<sequence>MSWPDPGIIRARHGVPAGYRVHGHAIVSADDFIAGVDGLTPPALRNEADWRRFQAALNEATVTVLGRLGHEANPNYARRRRLVLTRRIQTLEIGEGCWWWNPAGMPLAEALHEVAPGGGTIAVPGGQPVFDFFLAVGYDAFDLARAEDVVLGEGTTVFSGLEPGRTANDVLRDAGLVADPAEVLDPAANVTLTVWWKT</sequence>
<protein>
    <recommendedName>
        <fullName evidence="3">Dihydrofolate reductase</fullName>
    </recommendedName>
</protein>
<dbReference type="EMBL" id="JALIDZ010000002">
    <property type="protein sequence ID" value="MCT8970981.1"/>
    <property type="molecule type" value="Genomic_DNA"/>
</dbReference>
<gene>
    <name evidence="1" type="ORF">MUB46_03830</name>
</gene>
<dbReference type="SUPFAM" id="SSF53597">
    <property type="entry name" value="Dihydrofolate reductase-like"/>
    <property type="match status" value="1"/>
</dbReference>
<dbReference type="Gene3D" id="3.40.430.10">
    <property type="entry name" value="Dihydrofolate Reductase, subunit A"/>
    <property type="match status" value="1"/>
</dbReference>
<comment type="caution">
    <text evidence="1">The sequence shown here is derived from an EMBL/GenBank/DDBJ whole genome shotgun (WGS) entry which is preliminary data.</text>
</comment>
<name>A0AAW5QWY9_9HYPH</name>
<dbReference type="RefSeq" id="WP_261614558.1">
    <property type="nucleotide sequence ID" value="NZ_JALIDZ010000002.1"/>
</dbReference>
<proteinExistence type="predicted"/>
<accession>A0AAW5QWY9</accession>
<organism evidence="1 2">
    <name type="scientific">Microbaculum marinisediminis</name>
    <dbReference type="NCBI Taxonomy" id="2931392"/>
    <lineage>
        <taxon>Bacteria</taxon>
        <taxon>Pseudomonadati</taxon>
        <taxon>Pseudomonadota</taxon>
        <taxon>Alphaproteobacteria</taxon>
        <taxon>Hyphomicrobiales</taxon>
        <taxon>Tepidamorphaceae</taxon>
        <taxon>Microbaculum</taxon>
    </lineage>
</organism>
<evidence type="ECO:0008006" key="3">
    <source>
        <dbReference type="Google" id="ProtNLM"/>
    </source>
</evidence>
<keyword evidence="2" id="KW-1185">Reference proteome</keyword>